<reference evidence="1 2" key="1">
    <citation type="journal article" date="2003" name="Proc. Natl. Acad. Sci. U.S.A.">
        <title>The complete genome sequence of Chromobacterium violaceum reveals remarkable and exploitable bacterial adaptability.</title>
        <authorList>
            <person name="Vasconcelos A.T.R."/>
            <person name="de Almeida D.F."/>
            <person name="Almeida F.C."/>
            <person name="de Almeida L.G.P."/>
            <person name="de Almeida R."/>
            <person name="Goncalves J.A.A."/>
            <person name="Andrade E.M."/>
            <person name="Antonio R.V."/>
            <person name="Araripe J."/>
            <person name="de Araujo M.F.F."/>
            <person name="Filho S.A."/>
            <person name="Azevedo V."/>
            <person name="Batista A.J."/>
            <person name="Bataus L.A.M."/>
            <person name="Batista J.S."/>
            <person name="Belo A."/>
            <person name="vander Berg C."/>
            <person name="Blamey J."/>
            <person name="Bogo M."/>
            <person name="Bonato S."/>
            <person name="Bordignon J."/>
            <person name="Brito C.A."/>
            <person name="Brocchi M."/>
            <person name="Burity H.A."/>
            <person name="Camargo A.A."/>
            <person name="Cardoso D.D.P."/>
            <person name="Carneiro N.P."/>
            <person name="Carraro D.M."/>
            <person name="Carvalho C.M.B."/>
            <person name="Cascardo J.C.M."/>
            <person name="Cavada B.S."/>
            <person name="Chueire L.M.O."/>
            <person name="Pasa T.B.C."/>
            <person name="Duran N."/>
            <person name="Fagundes N."/>
            <person name="Falcao C.L."/>
            <person name="Fantinatti F."/>
            <person name="Farias I.P."/>
            <person name="Felipe M.S.S."/>
            <person name="Ferrari L.P."/>
            <person name="Ferro J.A."/>
            <person name="Ferro M.I.T."/>
            <person name="Franco G.R."/>
            <person name="Freitas N.S.A."/>
            <person name="Furlan L.R."/>
            <person name="Gazzinelli R.T."/>
            <person name="Gomes E.A."/>
            <person name="Goncalves P.R."/>
            <person name="Grangeiro T.B."/>
            <person name="Grattapaglia D."/>
            <person name="Grisard E.C."/>
            <person name="Guimaraes C.T."/>
            <person name="Hanna E.S."/>
            <person name="Hungria M."/>
            <person name="Jardim S.N."/>
            <person name="Laurino J."/>
            <person name="Leoi L.C.T."/>
            <person name="Fassarella L."/>
            <person name="Lima A."/>
            <person name="Loureiro M.F."/>
            <person name="Lyra M.C.P."/>
            <person name="Macedo M."/>
            <person name="Madeira H.M.F."/>
            <person name="Manfio G.P."/>
            <person name="Maranhao A.Q."/>
            <person name="Martins W.S."/>
            <person name="di Mauro S.M.Z."/>
            <person name="de Medeiros S.R.B."/>
            <person name="Meissner R.D.V."/>
            <person name="Menck C.F.M."/>
            <person name="Moreira M.A.M."/>
            <person name="Nascimento F.F."/>
            <person name="Nicolas M.F."/>
            <person name="Oliveira J.G."/>
            <person name="Oliveira S.C."/>
            <person name="Paixao R.F.C."/>
            <person name="Parente J.A."/>
            <person name="Pedrosa F.O."/>
            <person name="Pena S.J.D."/>
            <person name="Perreira J.O."/>
            <person name="Perreira M."/>
            <person name="Pinto L.S.R.C."/>
            <person name="Pinto L.S."/>
            <person name="Porto J.I.R."/>
            <person name="Potrich D.P."/>
            <person name="Neto C.E.R."/>
            <person name="Reis A.M.M."/>
            <person name="Rigo L.U."/>
            <person name="Rondinelli E."/>
            <person name="dos Santos E.B.P."/>
            <person name="Santos F.R."/>
            <person name="Schneider M.P.C."/>
            <person name="Seuanez H.N."/>
            <person name="Silva A.M.R."/>
            <person name="da Silva A.L.C."/>
            <person name="Silva D.W."/>
            <person name="Silva R."/>
            <person name="Simoes I.C."/>
            <person name="Simon D."/>
            <person name="Soares C.M.A."/>
            <person name="Soares R.B.A."/>
            <person name="Souza E.M."/>
            <person name="Souza K.R.L."/>
            <person name="Souza R.C."/>
            <person name="Steffens M.B.R."/>
            <person name="Steindel M."/>
            <person name="Teixeira S.R."/>
            <person name="Urmenyi T."/>
            <person name="Vettore A."/>
            <person name="Wassem R."/>
            <person name="Zaha A."/>
            <person name="Simpson A.J.G."/>
        </authorList>
    </citation>
    <scope>NUCLEOTIDE SEQUENCE [LARGE SCALE GENOMIC DNA]</scope>
    <source>
        <strain evidence="2">ATCC 12472 / DSM 30191 / JCM 1249 / NBRC 12614 / NCIMB 9131 / NCTC 9757</strain>
    </source>
</reference>
<sequence length="117" mass="13145">MKPFRLEDHFRPIPDDPEGGLYLSAAATIWLAYDALFDMEDGSEQGRANARELIRACMAVFRAARFPKVGYLETWLDRPGADVCRVLPVLAEACDAVDSMRLMESMNRAMRDDDSAT</sequence>
<keyword evidence="2" id="KW-1185">Reference proteome</keyword>
<dbReference type="EMBL" id="AE016825">
    <property type="protein sequence ID" value="AAQ61521.1"/>
    <property type="molecule type" value="Genomic_DNA"/>
</dbReference>
<accession>Q7NRC4</accession>
<evidence type="ECO:0000313" key="2">
    <source>
        <dbReference type="Proteomes" id="UP000001424"/>
    </source>
</evidence>
<dbReference type="STRING" id="243365.CV_3859"/>
<gene>
    <name evidence="1" type="ordered locus">CV_3859</name>
</gene>
<dbReference type="Proteomes" id="UP000001424">
    <property type="component" value="Chromosome"/>
</dbReference>
<organism evidence="1 2">
    <name type="scientific">Chromobacterium violaceum (strain ATCC 12472 / DSM 30191 / JCM 1249 / CCUG 213 / NBRC 12614 / NCIMB 9131 / NCTC 9757 / MK)</name>
    <dbReference type="NCBI Taxonomy" id="243365"/>
    <lineage>
        <taxon>Bacteria</taxon>
        <taxon>Pseudomonadati</taxon>
        <taxon>Pseudomonadota</taxon>
        <taxon>Betaproteobacteria</taxon>
        <taxon>Neisseriales</taxon>
        <taxon>Chromobacteriaceae</taxon>
        <taxon>Chromobacterium</taxon>
    </lineage>
</organism>
<protein>
    <submittedName>
        <fullName evidence="1">Uncharacterized protein</fullName>
    </submittedName>
</protein>
<dbReference type="RefSeq" id="WP_011137406.1">
    <property type="nucleotide sequence ID" value="NC_005085.1"/>
</dbReference>
<evidence type="ECO:0000313" key="1">
    <source>
        <dbReference type="EMBL" id="AAQ61521.1"/>
    </source>
</evidence>
<proteinExistence type="predicted"/>
<dbReference type="KEGG" id="cvi:CV_3859"/>
<name>Q7NRC4_CHRVO</name>
<dbReference type="HOGENOM" id="CLU_2080597_0_0_4"/>
<dbReference type="AlphaFoldDB" id="Q7NRC4"/>